<dbReference type="GO" id="GO:0003700">
    <property type="term" value="F:DNA-binding transcription factor activity"/>
    <property type="evidence" value="ECO:0007669"/>
    <property type="project" value="InterPro"/>
</dbReference>
<evidence type="ECO:0000259" key="4">
    <source>
        <dbReference type="PROSITE" id="PS50987"/>
    </source>
</evidence>
<evidence type="ECO:0000313" key="5">
    <source>
        <dbReference type="EMBL" id="MPM98444.1"/>
    </source>
</evidence>
<dbReference type="InterPro" id="IPR051011">
    <property type="entry name" value="Metal_resp_trans_reg"/>
</dbReference>
<dbReference type="NCBIfam" id="NF033788">
    <property type="entry name" value="HTH_metalloreg"/>
    <property type="match status" value="1"/>
</dbReference>
<dbReference type="Pfam" id="PF01022">
    <property type="entry name" value="HTH_5"/>
    <property type="match status" value="1"/>
</dbReference>
<dbReference type="EMBL" id="VSSQ01044611">
    <property type="protein sequence ID" value="MPM98444.1"/>
    <property type="molecule type" value="Genomic_DNA"/>
</dbReference>
<feature type="domain" description="HTH arsR-type" evidence="4">
    <location>
        <begin position="28"/>
        <end position="122"/>
    </location>
</feature>
<protein>
    <submittedName>
        <fullName evidence="5">Transcriptional repressor SmtB</fullName>
    </submittedName>
</protein>
<dbReference type="Gene3D" id="1.10.10.10">
    <property type="entry name" value="Winged helix-like DNA-binding domain superfamily/Winged helix DNA-binding domain"/>
    <property type="match status" value="1"/>
</dbReference>
<dbReference type="PROSITE" id="PS00846">
    <property type="entry name" value="HTH_ARSR_1"/>
    <property type="match status" value="1"/>
</dbReference>
<reference evidence="5" key="1">
    <citation type="submission" date="2019-08" db="EMBL/GenBank/DDBJ databases">
        <authorList>
            <person name="Kucharzyk K."/>
            <person name="Murdoch R.W."/>
            <person name="Higgins S."/>
            <person name="Loffler F."/>
        </authorList>
    </citation>
    <scope>NUCLEOTIDE SEQUENCE</scope>
</reference>
<dbReference type="SMART" id="SM00418">
    <property type="entry name" value="HTH_ARSR"/>
    <property type="match status" value="1"/>
</dbReference>
<dbReference type="PRINTS" id="PR00778">
    <property type="entry name" value="HTHARSR"/>
</dbReference>
<accession>A0A645E8X6</accession>
<keyword evidence="1" id="KW-0805">Transcription regulation</keyword>
<keyword evidence="2" id="KW-0238">DNA-binding</keyword>
<dbReference type="PROSITE" id="PS50987">
    <property type="entry name" value="HTH_ARSR_2"/>
    <property type="match status" value="1"/>
</dbReference>
<dbReference type="SUPFAM" id="SSF46785">
    <property type="entry name" value="Winged helix' DNA-binding domain"/>
    <property type="match status" value="1"/>
</dbReference>
<evidence type="ECO:0000256" key="1">
    <source>
        <dbReference type="ARBA" id="ARBA00023015"/>
    </source>
</evidence>
<dbReference type="InterPro" id="IPR001845">
    <property type="entry name" value="HTH_ArsR_DNA-bd_dom"/>
</dbReference>
<evidence type="ECO:0000256" key="2">
    <source>
        <dbReference type="ARBA" id="ARBA00023125"/>
    </source>
</evidence>
<organism evidence="5">
    <name type="scientific">bioreactor metagenome</name>
    <dbReference type="NCBI Taxonomy" id="1076179"/>
    <lineage>
        <taxon>unclassified sequences</taxon>
        <taxon>metagenomes</taxon>
        <taxon>ecological metagenomes</taxon>
    </lineage>
</organism>
<dbReference type="InterPro" id="IPR036390">
    <property type="entry name" value="WH_DNA-bd_sf"/>
</dbReference>
<dbReference type="GO" id="GO:0003677">
    <property type="term" value="F:DNA binding"/>
    <property type="evidence" value="ECO:0007669"/>
    <property type="project" value="UniProtKB-KW"/>
</dbReference>
<gene>
    <name evidence="5" type="primary">ziaR_31</name>
    <name evidence="5" type="ORF">SDC9_145630</name>
</gene>
<name>A0A645E8X6_9ZZZZ</name>
<sequence length="124" mass="13999">MADRDPAYSCSCSVIHEDVVKGVVDQMPEEKVFDDAATFFKVMGDKTRLKILWSLDRAEMCVCDLAAALRMTKSAVSHQLRKLRENSLVKADRRGKMVFYTIADDHVHLMLKGCIDHATESHAQ</sequence>
<dbReference type="PANTHER" id="PTHR43132">
    <property type="entry name" value="ARSENICAL RESISTANCE OPERON REPRESSOR ARSR-RELATED"/>
    <property type="match status" value="1"/>
</dbReference>
<keyword evidence="3" id="KW-0804">Transcription</keyword>
<dbReference type="CDD" id="cd00090">
    <property type="entry name" value="HTH_ARSR"/>
    <property type="match status" value="1"/>
</dbReference>
<dbReference type="PANTHER" id="PTHR43132:SF6">
    <property type="entry name" value="HTH-TYPE TRANSCRIPTIONAL REPRESSOR CZRA"/>
    <property type="match status" value="1"/>
</dbReference>
<dbReference type="InterPro" id="IPR018334">
    <property type="entry name" value="ArsR_HTH"/>
</dbReference>
<dbReference type="InterPro" id="IPR036388">
    <property type="entry name" value="WH-like_DNA-bd_sf"/>
</dbReference>
<dbReference type="InterPro" id="IPR011991">
    <property type="entry name" value="ArsR-like_HTH"/>
</dbReference>
<evidence type="ECO:0000256" key="3">
    <source>
        <dbReference type="ARBA" id="ARBA00023163"/>
    </source>
</evidence>
<dbReference type="AlphaFoldDB" id="A0A645E8X6"/>
<proteinExistence type="predicted"/>
<comment type="caution">
    <text evidence="5">The sequence shown here is derived from an EMBL/GenBank/DDBJ whole genome shotgun (WGS) entry which is preliminary data.</text>
</comment>